<protein>
    <submittedName>
        <fullName evidence="1">Uncharacterized protein</fullName>
    </submittedName>
</protein>
<dbReference type="AlphaFoldDB" id="A0A5N0Z1U8"/>
<sequence>MYKLKKDTYNELSGICRLVMQNIRDLEEGSKMDLFDPRISNEEYYLYSSVLKNYNSLGNQLRLTSIYDSLDKLNQRI</sequence>
<dbReference type="Proteomes" id="UP000326078">
    <property type="component" value="Unassembled WGS sequence"/>
</dbReference>
<gene>
    <name evidence="1" type="ORF">F6X95_00040</name>
</gene>
<evidence type="ECO:0000313" key="1">
    <source>
        <dbReference type="EMBL" id="KAA9208522.1"/>
    </source>
</evidence>
<comment type="caution">
    <text evidence="1">The sequence shown here is derived from an EMBL/GenBank/DDBJ whole genome shotgun (WGS) entry which is preliminary data.</text>
</comment>
<organism evidence="1 2">
    <name type="scientific">Enterococcus durans</name>
    <dbReference type="NCBI Taxonomy" id="53345"/>
    <lineage>
        <taxon>Bacteria</taxon>
        <taxon>Bacillati</taxon>
        <taxon>Bacillota</taxon>
        <taxon>Bacilli</taxon>
        <taxon>Lactobacillales</taxon>
        <taxon>Enterococcaceae</taxon>
        <taxon>Enterococcus</taxon>
    </lineage>
</organism>
<evidence type="ECO:0000313" key="2">
    <source>
        <dbReference type="Proteomes" id="UP000326078"/>
    </source>
</evidence>
<reference evidence="1 2" key="1">
    <citation type="submission" date="2019-09" db="EMBL/GenBank/DDBJ databases">
        <title>Vancomyinc resistant enterococci isolated from farm animals in Switzerland.</title>
        <authorList>
            <person name="Stevens M.J.A."/>
            <person name="Stephan R."/>
            <person name="Morach M."/>
            <person name="Nuesch-Inderbinen M."/>
        </authorList>
    </citation>
    <scope>NUCLEOTIDE SEQUENCE [LARGE SCALE GENOMIC DNA]</scope>
    <source>
        <strain evidence="1 2">GH27</strain>
    </source>
</reference>
<proteinExistence type="predicted"/>
<name>A0A5N0Z1U8_9ENTE</name>
<accession>A0A5N0Z1U8</accession>
<dbReference type="EMBL" id="VYUT01000001">
    <property type="protein sequence ID" value="KAA9208522.1"/>
    <property type="molecule type" value="Genomic_DNA"/>
</dbReference>